<dbReference type="AlphaFoldDB" id="A0A149PG63"/>
<dbReference type="EMBL" id="LRBG01000037">
    <property type="protein sequence ID" value="KXU83992.1"/>
    <property type="molecule type" value="Genomic_DNA"/>
</dbReference>
<feature type="region of interest" description="Disordered" evidence="1">
    <location>
        <begin position="80"/>
        <end position="179"/>
    </location>
</feature>
<comment type="caution">
    <text evidence="3">The sequence shown here is derived from an EMBL/GenBank/DDBJ whole genome shotgun (WGS) entry which is preliminary data.</text>
</comment>
<feature type="compositionally biased region" description="Low complexity" evidence="1">
    <location>
        <begin position="120"/>
        <end position="172"/>
    </location>
</feature>
<dbReference type="CDD" id="cd00093">
    <property type="entry name" value="HTH_XRE"/>
    <property type="match status" value="1"/>
</dbReference>
<feature type="compositionally biased region" description="Polar residues" evidence="1">
    <location>
        <begin position="108"/>
        <end position="118"/>
    </location>
</feature>
<dbReference type="STRING" id="1399968.CI15_26135"/>
<proteinExistence type="predicted"/>
<gene>
    <name evidence="3" type="ORF">CI15_26135</name>
</gene>
<dbReference type="Gene3D" id="1.10.260.40">
    <property type="entry name" value="lambda repressor-like DNA-binding domains"/>
    <property type="match status" value="1"/>
</dbReference>
<protein>
    <submittedName>
        <fullName evidence="3">XRE family transcriptional regulator</fullName>
    </submittedName>
</protein>
<feature type="compositionally biased region" description="Low complexity" evidence="1">
    <location>
        <begin position="82"/>
        <end position="100"/>
    </location>
</feature>
<feature type="domain" description="HTH cro/C1-type" evidence="2">
    <location>
        <begin position="15"/>
        <end position="69"/>
    </location>
</feature>
<evidence type="ECO:0000256" key="1">
    <source>
        <dbReference type="SAM" id="MobiDB-lite"/>
    </source>
</evidence>
<dbReference type="OrthoDB" id="5957901at2"/>
<dbReference type="Pfam" id="PF01381">
    <property type="entry name" value="HTH_3"/>
    <property type="match status" value="1"/>
</dbReference>
<dbReference type="PROSITE" id="PS50943">
    <property type="entry name" value="HTH_CROC1"/>
    <property type="match status" value="1"/>
</dbReference>
<organism evidence="3 4">
    <name type="scientific">Paraburkholderia monticola</name>
    <dbReference type="NCBI Taxonomy" id="1399968"/>
    <lineage>
        <taxon>Bacteria</taxon>
        <taxon>Pseudomonadati</taxon>
        <taxon>Pseudomonadota</taxon>
        <taxon>Betaproteobacteria</taxon>
        <taxon>Burkholderiales</taxon>
        <taxon>Burkholderiaceae</taxon>
        <taxon>Paraburkholderia</taxon>
    </lineage>
</organism>
<evidence type="ECO:0000259" key="2">
    <source>
        <dbReference type="PROSITE" id="PS50943"/>
    </source>
</evidence>
<dbReference type="RefSeq" id="WP_062133270.1">
    <property type="nucleotide sequence ID" value="NZ_LRBG01000037.1"/>
</dbReference>
<dbReference type="Proteomes" id="UP000075613">
    <property type="component" value="Unassembled WGS sequence"/>
</dbReference>
<accession>A0A149PG63</accession>
<dbReference type="GO" id="GO:0003677">
    <property type="term" value="F:DNA binding"/>
    <property type="evidence" value="ECO:0007669"/>
    <property type="project" value="InterPro"/>
</dbReference>
<keyword evidence="4" id="KW-1185">Reference proteome</keyword>
<dbReference type="InterPro" id="IPR001387">
    <property type="entry name" value="Cro/C1-type_HTH"/>
</dbReference>
<reference evidence="3 4" key="1">
    <citation type="journal article" date="2015" name="Int. J. Syst. Evol. Microbiol.">
        <title>Burkholderia monticola sp. nov., isolated from mountain soil.</title>
        <authorList>
            <person name="Baek I."/>
            <person name="Seo B."/>
            <person name="Lee I."/>
            <person name="Yi H."/>
            <person name="Chun J."/>
        </authorList>
    </citation>
    <scope>NUCLEOTIDE SEQUENCE [LARGE SCALE GENOMIC DNA]</scope>
    <source>
        <strain evidence="3 4">JC2948</strain>
    </source>
</reference>
<evidence type="ECO:0000313" key="4">
    <source>
        <dbReference type="Proteomes" id="UP000075613"/>
    </source>
</evidence>
<dbReference type="InterPro" id="IPR010982">
    <property type="entry name" value="Lambda_DNA-bd_dom_sf"/>
</dbReference>
<sequence length="179" mass="18441">MDYAIRTLSQLRPILQGFRKAAGLTQAAMAAHLGVTQQTYAQLEANPSAVSVERLFRVLRVLQVDLKLSQSGSAHSVAMEDTGAPAAGAPAAGAPAATTANAKRTTRVPPQQGTSAQKPTRAQEPAQRTATAATAATREASGSAAAKAPRSTSAAPKPKAVKLAKATKAASTSKKREDW</sequence>
<dbReference type="SUPFAM" id="SSF47413">
    <property type="entry name" value="lambda repressor-like DNA-binding domains"/>
    <property type="match status" value="1"/>
</dbReference>
<dbReference type="SMART" id="SM00530">
    <property type="entry name" value="HTH_XRE"/>
    <property type="match status" value="1"/>
</dbReference>
<evidence type="ECO:0000313" key="3">
    <source>
        <dbReference type="EMBL" id="KXU83992.1"/>
    </source>
</evidence>
<name>A0A149PG63_9BURK</name>